<keyword evidence="11 13" id="KW-0030">Aminoacyl-tRNA synthetase</keyword>
<keyword evidence="9 13" id="KW-0460">Magnesium</keyword>
<dbReference type="SUPFAM" id="SSF55681">
    <property type="entry name" value="Class II aaRS and biotin synthetases"/>
    <property type="match status" value="1"/>
</dbReference>
<dbReference type="InterPro" id="IPR045864">
    <property type="entry name" value="aa-tRNA-synth_II/BPL/LPL"/>
</dbReference>
<evidence type="ECO:0000256" key="12">
    <source>
        <dbReference type="ARBA" id="ARBA00048573"/>
    </source>
</evidence>
<organism evidence="16 17">
    <name type="scientific">Defluviitoga tunisiensis</name>
    <dbReference type="NCBI Taxonomy" id="1006576"/>
    <lineage>
        <taxon>Bacteria</taxon>
        <taxon>Thermotogati</taxon>
        <taxon>Thermotogota</taxon>
        <taxon>Thermotogae</taxon>
        <taxon>Petrotogales</taxon>
        <taxon>Petrotogaceae</taxon>
        <taxon>Defluviitoga</taxon>
    </lineage>
</organism>
<keyword evidence="5 13" id="KW-0436">Ligase</keyword>
<feature type="domain" description="Aminoacyl-transfer RNA synthetases class-II family profile" evidence="15">
    <location>
        <begin position="176"/>
        <end position="479"/>
    </location>
</feature>
<evidence type="ECO:0000256" key="7">
    <source>
        <dbReference type="ARBA" id="ARBA00022741"/>
    </source>
</evidence>
<dbReference type="PATRIC" id="fig|1006576.9.peg.1763"/>
<dbReference type="OrthoDB" id="9802326at2"/>
<dbReference type="NCBIfam" id="NF001756">
    <property type="entry name" value="PRK00484.1"/>
    <property type="match status" value="1"/>
</dbReference>
<dbReference type="GO" id="GO:0005829">
    <property type="term" value="C:cytosol"/>
    <property type="evidence" value="ECO:0007669"/>
    <property type="project" value="TreeGrafter"/>
</dbReference>
<dbReference type="InterPro" id="IPR012340">
    <property type="entry name" value="NA-bd_OB-fold"/>
</dbReference>
<dbReference type="RefSeq" id="WP_045088384.1">
    <property type="nucleotide sequence ID" value="NZ_LN824141.1"/>
</dbReference>
<dbReference type="InterPro" id="IPR034762">
    <property type="entry name" value="Lys-tRNA-ligase_II_bac/euk"/>
</dbReference>
<dbReference type="InterPro" id="IPR002313">
    <property type="entry name" value="Lys-tRNA-ligase_II"/>
</dbReference>
<dbReference type="Pfam" id="PF00152">
    <property type="entry name" value="tRNA-synt_2"/>
    <property type="match status" value="1"/>
</dbReference>
<feature type="binding site" evidence="13">
    <location>
        <position position="404"/>
    </location>
    <ligand>
        <name>Mg(2+)</name>
        <dbReference type="ChEBI" id="CHEBI:18420"/>
        <label>2</label>
    </ligand>
</feature>
<accession>A0A0C7P0H2</accession>
<comment type="subunit">
    <text evidence="3 13">Homodimer.</text>
</comment>
<evidence type="ECO:0000256" key="1">
    <source>
        <dbReference type="ARBA" id="ARBA00004496"/>
    </source>
</evidence>
<dbReference type="SUPFAM" id="SSF50249">
    <property type="entry name" value="Nucleic acid-binding proteins"/>
    <property type="match status" value="1"/>
</dbReference>
<evidence type="ECO:0000256" key="13">
    <source>
        <dbReference type="HAMAP-Rule" id="MF_00252"/>
    </source>
</evidence>
<dbReference type="HOGENOM" id="CLU_008255_6_0_0"/>
<dbReference type="PANTHER" id="PTHR42918">
    <property type="entry name" value="LYSYL-TRNA SYNTHETASE"/>
    <property type="match status" value="1"/>
</dbReference>
<keyword evidence="10 13" id="KW-0648">Protein biosynthesis</keyword>
<comment type="cofactor">
    <cofactor evidence="13 14">
        <name>Mg(2+)</name>
        <dbReference type="ChEBI" id="CHEBI:18420"/>
    </cofactor>
    <text evidence="13 14">Binds 3 Mg(2+) ions per subunit.</text>
</comment>
<dbReference type="NCBIfam" id="TIGR00499">
    <property type="entry name" value="lysS_bact"/>
    <property type="match status" value="1"/>
</dbReference>
<evidence type="ECO:0000256" key="2">
    <source>
        <dbReference type="ARBA" id="ARBA00008226"/>
    </source>
</evidence>
<protein>
    <recommendedName>
        <fullName evidence="13">Lysine--tRNA ligase</fullName>
        <ecNumber evidence="13">6.1.1.6</ecNumber>
    </recommendedName>
    <alternativeName>
        <fullName evidence="13">Lysyl-tRNA synthetase</fullName>
        <shortName evidence="13">LysRS</shortName>
    </alternativeName>
</protein>
<evidence type="ECO:0000259" key="15">
    <source>
        <dbReference type="PROSITE" id="PS50862"/>
    </source>
</evidence>
<dbReference type="PROSITE" id="PS50862">
    <property type="entry name" value="AA_TRNA_LIGASE_II"/>
    <property type="match status" value="1"/>
</dbReference>
<dbReference type="PRINTS" id="PR00982">
    <property type="entry name" value="TRNASYNTHLYS"/>
</dbReference>
<evidence type="ECO:0000256" key="11">
    <source>
        <dbReference type="ARBA" id="ARBA00023146"/>
    </source>
</evidence>
<evidence type="ECO:0000256" key="3">
    <source>
        <dbReference type="ARBA" id="ARBA00011738"/>
    </source>
</evidence>
<proteinExistence type="inferred from homology"/>
<evidence type="ECO:0000313" key="16">
    <source>
        <dbReference type="EMBL" id="CEP79053.1"/>
    </source>
</evidence>
<evidence type="ECO:0000256" key="9">
    <source>
        <dbReference type="ARBA" id="ARBA00022842"/>
    </source>
</evidence>
<dbReference type="Pfam" id="PF01336">
    <property type="entry name" value="tRNA_anti-codon"/>
    <property type="match status" value="1"/>
</dbReference>
<dbReference type="FunFam" id="2.40.50.140:FF:000024">
    <property type="entry name" value="Lysine--tRNA ligase"/>
    <property type="match status" value="1"/>
</dbReference>
<comment type="similarity">
    <text evidence="2 13">Belongs to the class-II aminoacyl-tRNA synthetase family.</text>
</comment>
<dbReference type="CDD" id="cd04322">
    <property type="entry name" value="LysRS_N"/>
    <property type="match status" value="1"/>
</dbReference>
<evidence type="ECO:0000256" key="5">
    <source>
        <dbReference type="ARBA" id="ARBA00022598"/>
    </source>
</evidence>
<comment type="catalytic activity">
    <reaction evidence="12 13 14">
        <text>tRNA(Lys) + L-lysine + ATP = L-lysyl-tRNA(Lys) + AMP + diphosphate</text>
        <dbReference type="Rhea" id="RHEA:20792"/>
        <dbReference type="Rhea" id="RHEA-COMP:9696"/>
        <dbReference type="Rhea" id="RHEA-COMP:9697"/>
        <dbReference type="ChEBI" id="CHEBI:30616"/>
        <dbReference type="ChEBI" id="CHEBI:32551"/>
        <dbReference type="ChEBI" id="CHEBI:33019"/>
        <dbReference type="ChEBI" id="CHEBI:78442"/>
        <dbReference type="ChEBI" id="CHEBI:78529"/>
        <dbReference type="ChEBI" id="CHEBI:456215"/>
        <dbReference type="EC" id="6.1.1.6"/>
    </reaction>
</comment>
<dbReference type="Gene3D" id="3.30.930.10">
    <property type="entry name" value="Bira Bifunctional Protein, Domain 2"/>
    <property type="match status" value="1"/>
</dbReference>
<dbReference type="InterPro" id="IPR004364">
    <property type="entry name" value="Aa-tRNA-synt_II"/>
</dbReference>
<keyword evidence="4 13" id="KW-0963">Cytoplasm</keyword>
<dbReference type="GO" id="GO:0000049">
    <property type="term" value="F:tRNA binding"/>
    <property type="evidence" value="ECO:0007669"/>
    <property type="project" value="TreeGrafter"/>
</dbReference>
<dbReference type="PIRSF" id="PIRSF039101">
    <property type="entry name" value="LysRS2"/>
    <property type="match status" value="1"/>
</dbReference>
<sequence length="503" mass="59305">MDLRKQRLNQITELREKGFEPYKYKFTKDYNSQQIKELFESRIKPEQLLENEIFNYAGRIMTIRKHGKSAFADLKDDFGRIQAYIRLDQVGEKSYDFFKKYIDTGDWIGIKCYPFKTKTGELTLLALELELLSKAVRPLPEKWHGLKDKEIRYRQRYVDMIANDDVIDTFRTRFLIIKYIRDFLNERGFLEVETPVLQTVMGGANARPFITHLNVYDIDMYLRIATELHLKRMVVGGMEKIYEIGKIFRNEGVSNKHNPEFTTIELYQAYADYNDIMNLTEELLCHVTNKIHGTSKIIYQGQELDFKPPFKRVKMCDFIKDNLGIDILESTDEELKNFLKEKGQAVEIEDRYHYIDKIWDLVEDKLIQPTFVIDYPIEISPLAKRKRDDPRLTERFELIINGKEIANAFSELNDPQDQFERFKNQMKLKELGDEEAQMMDLDFIRALEYGLPPTGGLGIGIDRFCMLLTDTPTIRDIIPFPIVKPMSFEDEEAMLEEDINEEQ</sequence>
<feature type="binding site" evidence="13">
    <location>
        <position position="397"/>
    </location>
    <ligand>
        <name>Mg(2+)</name>
        <dbReference type="ChEBI" id="CHEBI:18420"/>
        <label>1</label>
    </ligand>
</feature>
<dbReference type="GO" id="GO:0005524">
    <property type="term" value="F:ATP binding"/>
    <property type="evidence" value="ECO:0007669"/>
    <property type="project" value="UniProtKB-UniRule"/>
</dbReference>
<feature type="binding site" evidence="13">
    <location>
        <position position="404"/>
    </location>
    <ligand>
        <name>Mg(2+)</name>
        <dbReference type="ChEBI" id="CHEBI:18420"/>
        <label>1</label>
    </ligand>
</feature>
<dbReference type="FunFam" id="3.30.930.10:FF:000238">
    <property type="entry name" value="Lysine--tRNA ligase"/>
    <property type="match status" value="1"/>
</dbReference>
<dbReference type="EMBL" id="LN824141">
    <property type="protein sequence ID" value="CEP79053.1"/>
    <property type="molecule type" value="Genomic_DNA"/>
</dbReference>
<evidence type="ECO:0000256" key="8">
    <source>
        <dbReference type="ARBA" id="ARBA00022840"/>
    </source>
</evidence>
<evidence type="ECO:0000256" key="4">
    <source>
        <dbReference type="ARBA" id="ARBA00022490"/>
    </source>
</evidence>
<evidence type="ECO:0000256" key="14">
    <source>
        <dbReference type="RuleBase" id="RU000336"/>
    </source>
</evidence>
<dbReference type="HAMAP" id="MF_00252">
    <property type="entry name" value="Lys_tRNA_synth_class2"/>
    <property type="match status" value="1"/>
</dbReference>
<dbReference type="EC" id="6.1.1.6" evidence="13"/>
<dbReference type="GO" id="GO:0006430">
    <property type="term" value="P:lysyl-tRNA aminoacylation"/>
    <property type="evidence" value="ECO:0007669"/>
    <property type="project" value="UniProtKB-UniRule"/>
</dbReference>
<keyword evidence="7 13" id="KW-0547">Nucleotide-binding</keyword>
<dbReference type="KEGG" id="dtn:DTL3_1768"/>
<evidence type="ECO:0000313" key="17">
    <source>
        <dbReference type="Proteomes" id="UP000032809"/>
    </source>
</evidence>
<dbReference type="PANTHER" id="PTHR42918:SF15">
    <property type="entry name" value="LYSINE--TRNA LIGASE, CHLOROPLASTIC_MITOCHONDRIAL"/>
    <property type="match status" value="1"/>
</dbReference>
<keyword evidence="17" id="KW-1185">Reference proteome</keyword>
<reference evidence="17" key="1">
    <citation type="submission" date="2014-11" db="EMBL/GenBank/DDBJ databases">
        <authorList>
            <person name="Wibberg D."/>
        </authorList>
    </citation>
    <scope>NUCLEOTIDE SEQUENCE [LARGE SCALE GENOMIC DNA]</scope>
    <source>
        <strain evidence="17">L3</strain>
    </source>
</reference>
<evidence type="ECO:0000256" key="6">
    <source>
        <dbReference type="ARBA" id="ARBA00022723"/>
    </source>
</evidence>
<dbReference type="InterPro" id="IPR006195">
    <property type="entry name" value="aa-tRNA-synth_II"/>
</dbReference>
<dbReference type="InterPro" id="IPR044136">
    <property type="entry name" value="Lys-tRNA-ligase_II_N"/>
</dbReference>
<dbReference type="AlphaFoldDB" id="A0A0C7P0H2"/>
<dbReference type="STRING" id="1006576.DTL3_1768"/>
<dbReference type="InterPro" id="IPR004365">
    <property type="entry name" value="NA-bd_OB_tRNA"/>
</dbReference>
<dbReference type="Gene3D" id="2.40.50.140">
    <property type="entry name" value="Nucleic acid-binding proteins"/>
    <property type="match status" value="1"/>
</dbReference>
<keyword evidence="8 13" id="KW-0067">ATP-binding</keyword>
<name>A0A0C7P0H2_DEFTU</name>
<comment type="subcellular location">
    <subcellularLocation>
        <location evidence="1 13">Cytoplasm</location>
    </subcellularLocation>
</comment>
<keyword evidence="6 13" id="KW-0479">Metal-binding</keyword>
<dbReference type="InterPro" id="IPR018149">
    <property type="entry name" value="Lys-tRNA-synth_II_C"/>
</dbReference>
<dbReference type="GO" id="GO:0004824">
    <property type="term" value="F:lysine-tRNA ligase activity"/>
    <property type="evidence" value="ECO:0007669"/>
    <property type="project" value="UniProtKB-UniRule"/>
</dbReference>
<gene>
    <name evidence="13 16" type="primary">lysS</name>
    <name evidence="16" type="ORF">DTL3_1768</name>
</gene>
<dbReference type="Proteomes" id="UP000032809">
    <property type="component" value="Chromosome I"/>
</dbReference>
<dbReference type="GO" id="GO:0000287">
    <property type="term" value="F:magnesium ion binding"/>
    <property type="evidence" value="ECO:0007669"/>
    <property type="project" value="UniProtKB-UniRule"/>
</dbReference>
<dbReference type="CDD" id="cd00775">
    <property type="entry name" value="LysRS_core"/>
    <property type="match status" value="1"/>
</dbReference>
<evidence type="ECO:0000256" key="10">
    <source>
        <dbReference type="ARBA" id="ARBA00022917"/>
    </source>
</evidence>